<dbReference type="EMBL" id="RRYP01005236">
    <property type="protein sequence ID" value="TNV82212.1"/>
    <property type="molecule type" value="Genomic_DNA"/>
</dbReference>
<keyword evidence="6" id="KW-0862">Zinc</keyword>
<dbReference type="GO" id="GO:0016020">
    <property type="term" value="C:membrane"/>
    <property type="evidence" value="ECO:0007669"/>
    <property type="project" value="UniProtKB-SubCell"/>
</dbReference>
<keyword evidence="4 7" id="KW-1133">Transmembrane helix</keyword>
<dbReference type="OrthoDB" id="529367at2759"/>
<dbReference type="PANTHER" id="PTHR20855">
    <property type="entry name" value="ADIPOR/PROGESTIN RECEPTOR-RELATED"/>
    <property type="match status" value="1"/>
</dbReference>
<protein>
    <submittedName>
        <fullName evidence="8">Uncharacterized protein</fullName>
    </submittedName>
</protein>
<accession>A0A8J8NV54</accession>
<evidence type="ECO:0000256" key="2">
    <source>
        <dbReference type="ARBA" id="ARBA00007018"/>
    </source>
</evidence>
<proteinExistence type="inferred from homology"/>
<evidence type="ECO:0000256" key="4">
    <source>
        <dbReference type="ARBA" id="ARBA00022989"/>
    </source>
</evidence>
<feature type="transmembrane region" description="Helical" evidence="7">
    <location>
        <begin position="287"/>
        <end position="307"/>
    </location>
</feature>
<evidence type="ECO:0000313" key="8">
    <source>
        <dbReference type="EMBL" id="TNV82212.1"/>
    </source>
</evidence>
<feature type="transmembrane region" description="Helical" evidence="7">
    <location>
        <begin position="384"/>
        <end position="404"/>
    </location>
</feature>
<keyword evidence="6" id="KW-0479">Metal-binding</keyword>
<evidence type="ECO:0000256" key="1">
    <source>
        <dbReference type="ARBA" id="ARBA00004141"/>
    </source>
</evidence>
<evidence type="ECO:0000256" key="7">
    <source>
        <dbReference type="SAM" id="Phobius"/>
    </source>
</evidence>
<name>A0A8J8NV54_HALGN</name>
<keyword evidence="3 7" id="KW-0812">Transmembrane</keyword>
<comment type="caution">
    <text evidence="8">The sequence shown here is derived from an EMBL/GenBank/DDBJ whole genome shotgun (WGS) entry which is preliminary data.</text>
</comment>
<feature type="transmembrane region" description="Helical" evidence="7">
    <location>
        <begin position="73"/>
        <end position="96"/>
    </location>
</feature>
<comment type="similarity">
    <text evidence="2">Belongs to the ADIPOR family.</text>
</comment>
<keyword evidence="9" id="KW-1185">Reference proteome</keyword>
<feature type="transmembrane region" description="Helical" evidence="7">
    <location>
        <begin position="352"/>
        <end position="372"/>
    </location>
</feature>
<feature type="transmembrane region" description="Helical" evidence="7">
    <location>
        <begin position="454"/>
        <end position="474"/>
    </location>
</feature>
<dbReference type="GO" id="GO:0046872">
    <property type="term" value="F:metal ion binding"/>
    <property type="evidence" value="ECO:0007669"/>
    <property type="project" value="UniProtKB-KW"/>
</dbReference>
<evidence type="ECO:0000256" key="6">
    <source>
        <dbReference type="PIRSR" id="PIRSR604254-1"/>
    </source>
</evidence>
<evidence type="ECO:0000313" key="9">
    <source>
        <dbReference type="Proteomes" id="UP000785679"/>
    </source>
</evidence>
<dbReference type="GO" id="GO:0038023">
    <property type="term" value="F:signaling receptor activity"/>
    <property type="evidence" value="ECO:0007669"/>
    <property type="project" value="TreeGrafter"/>
</dbReference>
<feature type="binding site" evidence="6">
    <location>
        <position position="456"/>
    </location>
    <ligand>
        <name>Zn(2+)</name>
        <dbReference type="ChEBI" id="CHEBI:29105"/>
    </ligand>
</feature>
<evidence type="ECO:0000256" key="3">
    <source>
        <dbReference type="ARBA" id="ARBA00022692"/>
    </source>
</evidence>
<evidence type="ECO:0000256" key="5">
    <source>
        <dbReference type="ARBA" id="ARBA00023136"/>
    </source>
</evidence>
<feature type="binding site" evidence="6">
    <location>
        <position position="305"/>
    </location>
    <ligand>
        <name>Zn(2+)</name>
        <dbReference type="ChEBI" id="CHEBI:29105"/>
    </ligand>
</feature>
<gene>
    <name evidence="8" type="ORF">FGO68_gene9193</name>
</gene>
<feature type="binding site" evidence="6">
    <location>
        <position position="452"/>
    </location>
    <ligand>
        <name>Zn(2+)</name>
        <dbReference type="ChEBI" id="CHEBI:29105"/>
    </ligand>
</feature>
<dbReference type="Pfam" id="PF03006">
    <property type="entry name" value="HlyIII"/>
    <property type="match status" value="1"/>
</dbReference>
<dbReference type="InterPro" id="IPR004254">
    <property type="entry name" value="AdipoR/HlyIII-related"/>
</dbReference>
<dbReference type="Proteomes" id="UP000785679">
    <property type="component" value="Unassembled WGS sequence"/>
</dbReference>
<comment type="subcellular location">
    <subcellularLocation>
        <location evidence="1">Membrane</location>
        <topology evidence="1">Multi-pass membrane protein</topology>
    </subcellularLocation>
</comment>
<keyword evidence="5 7" id="KW-0472">Membrane</keyword>
<sequence length="500" mass="57354">MGSGVISTTKELIQERLTNRKPYKAPPKPFIGNLDQAPPYMVDNEYIWRGYRVGFNSKTKILRSLFMVHNESINVWSHLIGAICFVVLIAYTFTYMAPPALDANMHAAEGPRSIFNIQGWFSDGLLARDRDSAALGSLLSVDKPNIKDALQNPISDHQSQLANHNDASLFEKVELYVQHAASVISDPQLYIKCVDSFKKFKDVVKELPSHLEEEIKGAYASVHDIALHEHKMEYLKRVVKYLGHSVDTWADELKHITDSPGFDFLEMKPIFKEPPENLIHYVTRFPLFVHMVCAIICLGSSSFYHLFKDHSEMYHKTLVRMDYAGISIMIAGSNTPPIYYSFFCQEMHDWRSIYLGLEYFFCATAFVIFLVPRFDQPRYRALRGIVFVICGLLSAIPIFHIKFLTDEKYLKDFMTFPWAFGGALYIFGATLYMLKVPERFLPGFFDICGHSHQFFHLLIVTAALVHYRASVMVFHDRQLYTCPVKVLDEFDASNSLLQGQ</sequence>
<organism evidence="8 9">
    <name type="scientific">Halteria grandinella</name>
    <dbReference type="NCBI Taxonomy" id="5974"/>
    <lineage>
        <taxon>Eukaryota</taxon>
        <taxon>Sar</taxon>
        <taxon>Alveolata</taxon>
        <taxon>Ciliophora</taxon>
        <taxon>Intramacronucleata</taxon>
        <taxon>Spirotrichea</taxon>
        <taxon>Stichotrichia</taxon>
        <taxon>Sporadotrichida</taxon>
        <taxon>Halteriidae</taxon>
        <taxon>Halteria</taxon>
    </lineage>
</organism>
<reference evidence="8" key="1">
    <citation type="submission" date="2019-06" db="EMBL/GenBank/DDBJ databases">
        <authorList>
            <person name="Zheng W."/>
        </authorList>
    </citation>
    <scope>NUCLEOTIDE SEQUENCE</scope>
    <source>
        <strain evidence="8">QDHG01</strain>
    </source>
</reference>
<dbReference type="AlphaFoldDB" id="A0A8J8NV54"/>
<feature type="transmembrane region" description="Helical" evidence="7">
    <location>
        <begin position="319"/>
        <end position="340"/>
    </location>
</feature>
<feature type="transmembrane region" description="Helical" evidence="7">
    <location>
        <begin position="416"/>
        <end position="434"/>
    </location>
</feature>
<dbReference type="PANTHER" id="PTHR20855:SF52">
    <property type="entry name" value="ADIPONECTIN RECEPTOR PROTEIN"/>
    <property type="match status" value="1"/>
</dbReference>